<dbReference type="InterPro" id="IPR055557">
    <property type="entry name" value="DUF7133"/>
</dbReference>
<name>A0A1I2D8M2_9BACT</name>
<dbReference type="STRING" id="1003.SAMN04488541_1006115"/>
<dbReference type="InterPro" id="IPR036909">
    <property type="entry name" value="Cyt_c-like_dom_sf"/>
</dbReference>
<dbReference type="PANTHER" id="PTHR33546">
    <property type="entry name" value="LARGE, MULTIFUNCTIONAL SECRETED PROTEIN-RELATED"/>
    <property type="match status" value="1"/>
</dbReference>
<dbReference type="RefSeq" id="WP_091541136.1">
    <property type="nucleotide sequence ID" value="NZ_FONY01000006.1"/>
</dbReference>
<dbReference type="NCBIfam" id="TIGR02604">
    <property type="entry name" value="Piru_Ver_Nterm"/>
    <property type="match status" value="1"/>
</dbReference>
<accession>A0A1I2D8M2</accession>
<dbReference type="GO" id="GO:0046872">
    <property type="term" value="F:metal ion binding"/>
    <property type="evidence" value="ECO:0007669"/>
    <property type="project" value="UniProtKB-KW"/>
</dbReference>
<sequence>MKKLLPFITCFSLLYACGEKQTTVDYAQLSDADKRHADYALAGLETKEGLLTQLFAAEPKLVNPTNIDVDAKGRVWVCEGYNYRMHLNPNNPQNDEGDRIIILEDKNGDGVADETKVFYQGTDVNSALGICVLGHKVIVSCSPNIFVLTDTDGDDKADSKEILFKTRGGFQHDHAVHAVTFGHDGKLYFNFGNDGKALLDKDSVVISDQFGRPIIADGKLYQEGMVFRCDLDGKNVEVLGYNFRNNYEVAMDSYGTLWQSDNDDDGNKGVRINYVMEYGNFGFKDQMTGASWQARRTNIEKEIPLRHWHLNDPGVVPNLLQTGAGSPTGLLVYEGNLLPQEFHNQVIHCDAGPNVVRAYPVTNDGAGYKATMVNLLQGTKDQWFRPADVCVAPDGSLIVADWYDPGVGGHQVGDLDRGRLYRITVPEKKKYEVPTFDLSTPEKAIEALKSPNMATRYLAWTKLNEWQEQAEPVLANMWKNDPNPRMKARALWLLSKIKGKGENYINEALKSENADLRITAIRSGREIKMNLLPAYQTLVKDPSAQVRREIALALRNNPAPEAAEIWAELATQHNGDRWYLEALGIGADEQWDSFLEAYLKRVGEDWNKDIIWRSRARKTPQLLAKLIQESKGEEKLRYFRAFDFQKDASKQGVLLALFEAKHPEQGEIDNLVLRHLDKNVPQTPQLKRALSAALTATKGTLDFVDLVSQFEIKEQYPALMEIIFAKSDSIEAVEGAKILMKKGGKDLLAKALKDQDNQKVRNTLNVLGKLDSEDARELISSVMNNEEYEMAIRTLALEKYGAGWGGQEQLWKLVKDSKLKKDLAPTAKQVLTTAWRADIKGQAVKFYGNESTQETSPIAKLVAQKGDVISGKNIFTQYCAQCHQVKGEGIDFGPKLSEIGSKLPKEALYKSILKPNEGISFGYEGFVFKLKNGTTLVGIIASQTETEVTIKQVGGTITKVQISEIESKKEYDGSLMPAFQLPDKELIDLVEYLSELKKAS</sequence>
<dbReference type="InterPro" id="IPR013427">
    <property type="entry name" value="Haem-bd_dom_put"/>
</dbReference>
<keyword evidence="2 4" id="KW-0479">Metal-binding</keyword>
<dbReference type="NCBIfam" id="TIGR02603">
    <property type="entry name" value="CxxCH_TIGR02603"/>
    <property type="match status" value="1"/>
</dbReference>
<organism evidence="6 7">
    <name type="scientific">Thermoflexibacter ruber</name>
    <dbReference type="NCBI Taxonomy" id="1003"/>
    <lineage>
        <taxon>Bacteria</taxon>
        <taxon>Pseudomonadati</taxon>
        <taxon>Bacteroidota</taxon>
        <taxon>Cytophagia</taxon>
        <taxon>Cytophagales</taxon>
        <taxon>Thermoflexibacteraceae</taxon>
        <taxon>Thermoflexibacter</taxon>
    </lineage>
</organism>
<dbReference type="SUPFAM" id="SSF46626">
    <property type="entry name" value="Cytochrome c"/>
    <property type="match status" value="1"/>
</dbReference>
<dbReference type="SUPFAM" id="SSF50952">
    <property type="entry name" value="Soluble quinoprotein glucose dehydrogenase"/>
    <property type="match status" value="1"/>
</dbReference>
<protein>
    <submittedName>
        <fullName evidence="6">Putative membrane-bound dehydrogenase domain-containing protein</fullName>
    </submittedName>
</protein>
<evidence type="ECO:0000256" key="4">
    <source>
        <dbReference type="PROSITE-ProRule" id="PRU00433"/>
    </source>
</evidence>
<dbReference type="InterPro" id="IPR009056">
    <property type="entry name" value="Cyt_c-like_dom"/>
</dbReference>
<dbReference type="GO" id="GO:0020037">
    <property type="term" value="F:heme binding"/>
    <property type="evidence" value="ECO:0007669"/>
    <property type="project" value="InterPro"/>
</dbReference>
<evidence type="ECO:0000256" key="2">
    <source>
        <dbReference type="ARBA" id="ARBA00022723"/>
    </source>
</evidence>
<dbReference type="Gene3D" id="2.120.10.30">
    <property type="entry name" value="TolB, C-terminal domain"/>
    <property type="match status" value="1"/>
</dbReference>
<dbReference type="Gene3D" id="1.10.760.10">
    <property type="entry name" value="Cytochrome c-like domain"/>
    <property type="match status" value="1"/>
</dbReference>
<dbReference type="Pfam" id="PF23500">
    <property type="entry name" value="DUF7133"/>
    <property type="match status" value="1"/>
</dbReference>
<evidence type="ECO:0000313" key="7">
    <source>
        <dbReference type="Proteomes" id="UP000199513"/>
    </source>
</evidence>
<dbReference type="Pfam" id="PF00034">
    <property type="entry name" value="Cytochrom_C"/>
    <property type="match status" value="1"/>
</dbReference>
<dbReference type="EMBL" id="FONY01000006">
    <property type="protein sequence ID" value="SFE76854.1"/>
    <property type="molecule type" value="Genomic_DNA"/>
</dbReference>
<evidence type="ECO:0000256" key="1">
    <source>
        <dbReference type="ARBA" id="ARBA00022617"/>
    </source>
</evidence>
<gene>
    <name evidence="6" type="ORF">SAMN04488541_1006115</name>
</gene>
<dbReference type="AlphaFoldDB" id="A0A1I2D8M2"/>
<evidence type="ECO:0000313" key="6">
    <source>
        <dbReference type="EMBL" id="SFE76854.1"/>
    </source>
</evidence>
<feature type="domain" description="Cytochrome c" evidence="5">
    <location>
        <begin position="866"/>
        <end position="997"/>
    </location>
</feature>
<dbReference type="Proteomes" id="UP000199513">
    <property type="component" value="Unassembled WGS sequence"/>
</dbReference>
<dbReference type="PROSITE" id="PS51257">
    <property type="entry name" value="PROKAR_LIPOPROTEIN"/>
    <property type="match status" value="1"/>
</dbReference>
<proteinExistence type="predicted"/>
<evidence type="ECO:0000259" key="5">
    <source>
        <dbReference type="PROSITE" id="PS51007"/>
    </source>
</evidence>
<dbReference type="InterPro" id="IPR016024">
    <property type="entry name" value="ARM-type_fold"/>
</dbReference>
<dbReference type="PANTHER" id="PTHR33546:SF1">
    <property type="entry name" value="LARGE, MULTIFUNCTIONAL SECRETED PROTEIN"/>
    <property type="match status" value="1"/>
</dbReference>
<keyword evidence="3 4" id="KW-0408">Iron</keyword>
<dbReference type="OrthoDB" id="9808161at2"/>
<dbReference type="GO" id="GO:0009055">
    <property type="term" value="F:electron transfer activity"/>
    <property type="evidence" value="ECO:0007669"/>
    <property type="project" value="InterPro"/>
</dbReference>
<dbReference type="InterPro" id="IPR013428">
    <property type="entry name" value="Membrane-bound_put_N"/>
</dbReference>
<reference evidence="6 7" key="1">
    <citation type="submission" date="2016-10" db="EMBL/GenBank/DDBJ databases">
        <authorList>
            <person name="de Groot N.N."/>
        </authorList>
    </citation>
    <scope>NUCLEOTIDE SEQUENCE [LARGE SCALE GENOMIC DNA]</scope>
    <source>
        <strain>GEY</strain>
        <strain evidence="7">DSM 9560</strain>
    </source>
</reference>
<dbReference type="SUPFAM" id="SSF48371">
    <property type="entry name" value="ARM repeat"/>
    <property type="match status" value="1"/>
</dbReference>
<dbReference type="PROSITE" id="PS51007">
    <property type="entry name" value="CYTC"/>
    <property type="match status" value="1"/>
</dbReference>
<dbReference type="Gene3D" id="1.25.10.10">
    <property type="entry name" value="Leucine-rich Repeat Variant"/>
    <property type="match status" value="1"/>
</dbReference>
<dbReference type="InterPro" id="IPR011041">
    <property type="entry name" value="Quinoprot_gluc/sorb_DH_b-prop"/>
</dbReference>
<keyword evidence="1 4" id="KW-0349">Heme</keyword>
<evidence type="ECO:0000256" key="3">
    <source>
        <dbReference type="ARBA" id="ARBA00023004"/>
    </source>
</evidence>
<dbReference type="InterPro" id="IPR011989">
    <property type="entry name" value="ARM-like"/>
</dbReference>
<dbReference type="InterPro" id="IPR011042">
    <property type="entry name" value="6-blade_b-propeller_TolB-like"/>
</dbReference>
<keyword evidence="7" id="KW-1185">Reference proteome</keyword>